<dbReference type="EMBL" id="JAXIOK010000013">
    <property type="protein sequence ID" value="KAK4756138.1"/>
    <property type="molecule type" value="Genomic_DNA"/>
</dbReference>
<dbReference type="AlphaFoldDB" id="A0AAN7PYS7"/>
<sequence length="211" mass="23850">MVISSFLSNVNIFLYKVHGVPHAHDFSFPTCSRTVIDGKIRSTDDISNLFSLNFIGHDLFLLPRPLRRIFVVASFHLFEDFFGVRHCPDDSSGDCLCFGFVPFRKLHDEQNSSNDFPTAPTTTSPSAARPFIYFILFFIESNAKLRYTSAHSSSPKTNLAPFLLHFLLYLGFFDLSQKPATKLSVAPVLDMGRSRFISEIRWLSLEMGVVG</sequence>
<gene>
    <name evidence="1" type="ORF">SAY87_006265</name>
</gene>
<organism evidence="1 2">
    <name type="scientific">Trapa incisa</name>
    <dbReference type="NCBI Taxonomy" id="236973"/>
    <lineage>
        <taxon>Eukaryota</taxon>
        <taxon>Viridiplantae</taxon>
        <taxon>Streptophyta</taxon>
        <taxon>Embryophyta</taxon>
        <taxon>Tracheophyta</taxon>
        <taxon>Spermatophyta</taxon>
        <taxon>Magnoliopsida</taxon>
        <taxon>eudicotyledons</taxon>
        <taxon>Gunneridae</taxon>
        <taxon>Pentapetalae</taxon>
        <taxon>rosids</taxon>
        <taxon>malvids</taxon>
        <taxon>Myrtales</taxon>
        <taxon>Lythraceae</taxon>
        <taxon>Trapa</taxon>
    </lineage>
</organism>
<dbReference type="Proteomes" id="UP001345219">
    <property type="component" value="Chromosome 6"/>
</dbReference>
<keyword evidence="2" id="KW-1185">Reference proteome</keyword>
<proteinExistence type="predicted"/>
<comment type="caution">
    <text evidence="1">The sequence shown here is derived from an EMBL/GenBank/DDBJ whole genome shotgun (WGS) entry which is preliminary data.</text>
</comment>
<evidence type="ECO:0000313" key="1">
    <source>
        <dbReference type="EMBL" id="KAK4756138.1"/>
    </source>
</evidence>
<protein>
    <submittedName>
        <fullName evidence="1">Uncharacterized protein</fullName>
    </submittedName>
</protein>
<accession>A0AAN7PYS7</accession>
<name>A0AAN7PYS7_9MYRT</name>
<reference evidence="1 2" key="1">
    <citation type="journal article" date="2023" name="Hortic Res">
        <title>Pangenome of water caltrop reveals structural variations and asymmetric subgenome divergence after allopolyploidization.</title>
        <authorList>
            <person name="Zhang X."/>
            <person name="Chen Y."/>
            <person name="Wang L."/>
            <person name="Yuan Y."/>
            <person name="Fang M."/>
            <person name="Shi L."/>
            <person name="Lu R."/>
            <person name="Comes H.P."/>
            <person name="Ma Y."/>
            <person name="Chen Y."/>
            <person name="Huang G."/>
            <person name="Zhou Y."/>
            <person name="Zheng Z."/>
            <person name="Qiu Y."/>
        </authorList>
    </citation>
    <scope>NUCLEOTIDE SEQUENCE [LARGE SCALE GENOMIC DNA]</scope>
    <source>
        <tissue evidence="1">Roots</tissue>
    </source>
</reference>
<evidence type="ECO:0000313" key="2">
    <source>
        <dbReference type="Proteomes" id="UP001345219"/>
    </source>
</evidence>